<keyword evidence="2 6" id="KW-0812">Transmembrane</keyword>
<dbReference type="EnsemblPlants" id="Pp3c7_4170V3.1">
    <property type="protein sequence ID" value="Pp3c7_4170V3.1"/>
    <property type="gene ID" value="Pp3c7_4170"/>
</dbReference>
<feature type="compositionally biased region" description="Polar residues" evidence="5">
    <location>
        <begin position="1"/>
        <end position="14"/>
    </location>
</feature>
<sequence length="495" mass="53810">MSAATVPSTTTGNALSGGAAPERVATKPRKRTTPASKVASEATEAPLLAATHASAVTRARRAREPRTSLEEVAMAFPTRDANGLHDDDVAAGVTHENNTPPLTPTTKKPSCVVDTASDKASPSKHKISKPAIPKGKVKKKTSLWATMGHLFSPSYLLLFLAVGVGAAVWSLRPKAALPEWYASSNEVGKLEEFMTKTTKWIQVQLEVLDMKIEKGSNDLRNEFKEKLDSQVAEMESGVKDLKAQVDRLYQGGGPLNRDEVIELVKKFMEHRASDSTGKSFSLEDVRSIARKIVMSEVEKHAADGIGRTDYALASGGGRVVDHSEGVFLGRGRQLFSMVFSSILTGEARKHPLAQKVLEPSFGEPGECLPLKGSNVFVEISLRTAILPDAVTLEHVSKSVAYDLSSAPKEFQLYGWREARPADRSAQPSPVHRLLGQFVYKTDGPSNIQTFHLSKEDVGDEPINMVRLHVLSNYGSTLHTCIYRVRVHGVDPQGTL</sequence>
<feature type="domain" description="SUN" evidence="7">
    <location>
        <begin position="315"/>
        <end position="491"/>
    </location>
</feature>
<dbReference type="PANTHER" id="PTHR12911">
    <property type="entry name" value="SAD1/UNC-84-LIKE PROTEIN-RELATED"/>
    <property type="match status" value="1"/>
</dbReference>
<evidence type="ECO:0000313" key="10">
    <source>
        <dbReference type="Proteomes" id="UP000006727"/>
    </source>
</evidence>
<dbReference type="EnsemblPlants" id="Pp3c7_4170V3.2">
    <property type="protein sequence ID" value="Pp3c7_4170V3.2"/>
    <property type="gene ID" value="Pp3c7_4170"/>
</dbReference>
<name>A0A2K1KAB2_PHYPA</name>
<keyword evidence="3 6" id="KW-1133">Transmembrane helix</keyword>
<dbReference type="Gramene" id="Pp3c7_4170V3.2">
    <property type="protein sequence ID" value="Pp3c7_4170V3.2"/>
    <property type="gene ID" value="Pp3c7_4170"/>
</dbReference>
<dbReference type="AlphaFoldDB" id="A0A2K1KAB2"/>
<comment type="subcellular location">
    <subcellularLocation>
        <location evidence="1">Membrane</location>
    </subcellularLocation>
</comment>
<dbReference type="OrthoDB" id="342281at2759"/>
<dbReference type="KEGG" id="ppp:112284775"/>
<evidence type="ECO:0000313" key="8">
    <source>
        <dbReference type="EMBL" id="PNR50714.1"/>
    </source>
</evidence>
<dbReference type="GeneID" id="112284775"/>
<dbReference type="STRING" id="3218.A0A2K1KAB2"/>
<feature type="region of interest" description="Disordered" evidence="5">
    <location>
        <begin position="1"/>
        <end position="70"/>
    </location>
</feature>
<feature type="transmembrane region" description="Helical" evidence="6">
    <location>
        <begin position="143"/>
        <end position="169"/>
    </location>
</feature>
<organism evidence="8">
    <name type="scientific">Physcomitrium patens</name>
    <name type="common">Spreading-leaved earth moss</name>
    <name type="synonym">Physcomitrella patens</name>
    <dbReference type="NCBI Taxonomy" id="3218"/>
    <lineage>
        <taxon>Eukaryota</taxon>
        <taxon>Viridiplantae</taxon>
        <taxon>Streptophyta</taxon>
        <taxon>Embryophyta</taxon>
        <taxon>Bryophyta</taxon>
        <taxon>Bryophytina</taxon>
        <taxon>Bryopsida</taxon>
        <taxon>Funariidae</taxon>
        <taxon>Funariales</taxon>
        <taxon>Funariaceae</taxon>
        <taxon>Physcomitrium</taxon>
    </lineage>
</organism>
<reference evidence="9" key="3">
    <citation type="submission" date="2020-12" db="UniProtKB">
        <authorList>
            <consortium name="EnsemblPlants"/>
        </authorList>
    </citation>
    <scope>IDENTIFICATION</scope>
</reference>
<evidence type="ECO:0000259" key="7">
    <source>
        <dbReference type="PROSITE" id="PS51469"/>
    </source>
</evidence>
<evidence type="ECO:0000256" key="2">
    <source>
        <dbReference type="ARBA" id="ARBA00022692"/>
    </source>
</evidence>
<dbReference type="Gramene" id="Pp3c7_4170V3.1">
    <property type="protein sequence ID" value="Pp3c7_4170V3.1"/>
    <property type="gene ID" value="Pp3c7_4170"/>
</dbReference>
<dbReference type="InterPro" id="IPR012919">
    <property type="entry name" value="SUN_dom"/>
</dbReference>
<gene>
    <name evidence="9" type="primary">LOC112284775</name>
    <name evidence="8" type="ORF">PHYPA_009900</name>
</gene>
<proteinExistence type="predicted"/>
<dbReference type="Proteomes" id="UP000006727">
    <property type="component" value="Chromosome 7"/>
</dbReference>
<dbReference type="PROSITE" id="PS51469">
    <property type="entry name" value="SUN"/>
    <property type="match status" value="1"/>
</dbReference>
<dbReference type="EMBL" id="ABEU02000007">
    <property type="protein sequence ID" value="PNR50714.1"/>
    <property type="molecule type" value="Genomic_DNA"/>
</dbReference>
<dbReference type="InterPro" id="IPR045119">
    <property type="entry name" value="SUN1-5"/>
</dbReference>
<evidence type="ECO:0000256" key="5">
    <source>
        <dbReference type="SAM" id="MobiDB-lite"/>
    </source>
</evidence>
<dbReference type="PANTHER" id="PTHR12911:SF8">
    <property type="entry name" value="KLAROID PROTEIN-RELATED"/>
    <property type="match status" value="1"/>
</dbReference>
<keyword evidence="4 6" id="KW-0472">Membrane</keyword>
<evidence type="ECO:0000256" key="4">
    <source>
        <dbReference type="ARBA" id="ARBA00023136"/>
    </source>
</evidence>
<protein>
    <recommendedName>
        <fullName evidence="7">SUN domain-containing protein</fullName>
    </recommendedName>
</protein>
<evidence type="ECO:0000313" key="9">
    <source>
        <dbReference type="EnsemblPlants" id="Pp3c7_4170V3.1"/>
    </source>
</evidence>
<evidence type="ECO:0000256" key="3">
    <source>
        <dbReference type="ARBA" id="ARBA00022989"/>
    </source>
</evidence>
<dbReference type="RefSeq" id="XP_024380768.1">
    <property type="nucleotide sequence ID" value="XM_024525000.2"/>
</dbReference>
<accession>A0A2K1KAB2</accession>
<dbReference type="FunCoup" id="A0A2K1KAB2">
    <property type="interactions" value="1550"/>
</dbReference>
<dbReference type="GO" id="GO:0043495">
    <property type="term" value="F:protein-membrane adaptor activity"/>
    <property type="evidence" value="ECO:0000318"/>
    <property type="project" value="GO_Central"/>
</dbReference>
<dbReference type="Gene3D" id="2.60.120.260">
    <property type="entry name" value="Galactose-binding domain-like"/>
    <property type="match status" value="1"/>
</dbReference>
<reference evidence="8 10" key="1">
    <citation type="journal article" date="2008" name="Science">
        <title>The Physcomitrella genome reveals evolutionary insights into the conquest of land by plants.</title>
        <authorList>
            <person name="Rensing S."/>
            <person name="Lang D."/>
            <person name="Zimmer A."/>
            <person name="Terry A."/>
            <person name="Salamov A."/>
            <person name="Shapiro H."/>
            <person name="Nishiyama T."/>
            <person name="Perroud P.-F."/>
            <person name="Lindquist E."/>
            <person name="Kamisugi Y."/>
            <person name="Tanahashi T."/>
            <person name="Sakakibara K."/>
            <person name="Fujita T."/>
            <person name="Oishi K."/>
            <person name="Shin-I T."/>
            <person name="Kuroki Y."/>
            <person name="Toyoda A."/>
            <person name="Suzuki Y."/>
            <person name="Hashimoto A."/>
            <person name="Yamaguchi K."/>
            <person name="Sugano A."/>
            <person name="Kohara Y."/>
            <person name="Fujiyama A."/>
            <person name="Anterola A."/>
            <person name="Aoki S."/>
            <person name="Ashton N."/>
            <person name="Barbazuk W.B."/>
            <person name="Barker E."/>
            <person name="Bennetzen J."/>
            <person name="Bezanilla M."/>
            <person name="Blankenship R."/>
            <person name="Cho S.H."/>
            <person name="Dutcher S."/>
            <person name="Estelle M."/>
            <person name="Fawcett J.A."/>
            <person name="Gundlach H."/>
            <person name="Hanada K."/>
            <person name="Heyl A."/>
            <person name="Hicks K.A."/>
            <person name="Hugh J."/>
            <person name="Lohr M."/>
            <person name="Mayer K."/>
            <person name="Melkozernov A."/>
            <person name="Murata T."/>
            <person name="Nelson D."/>
            <person name="Pils B."/>
            <person name="Prigge M."/>
            <person name="Reiss B."/>
            <person name="Renner T."/>
            <person name="Rombauts S."/>
            <person name="Rushton P."/>
            <person name="Sanderfoot A."/>
            <person name="Schween G."/>
            <person name="Shiu S.-H."/>
            <person name="Stueber K."/>
            <person name="Theodoulou F.L."/>
            <person name="Tu H."/>
            <person name="Van de Peer Y."/>
            <person name="Verrier P.J."/>
            <person name="Waters E."/>
            <person name="Wood A."/>
            <person name="Yang L."/>
            <person name="Cove D."/>
            <person name="Cuming A."/>
            <person name="Hasebe M."/>
            <person name="Lucas S."/>
            <person name="Mishler D.B."/>
            <person name="Reski R."/>
            <person name="Grigoriev I."/>
            <person name="Quatrano R.S."/>
            <person name="Boore J.L."/>
        </authorList>
    </citation>
    <scope>NUCLEOTIDE SEQUENCE [LARGE SCALE GENOMIC DNA]</scope>
    <source>
        <strain evidence="9 10">cv. Gransden 2004</strain>
    </source>
</reference>
<dbReference type="Pfam" id="PF07738">
    <property type="entry name" value="Sad1_UNC"/>
    <property type="match status" value="1"/>
</dbReference>
<reference evidence="8 10" key="2">
    <citation type="journal article" date="2018" name="Plant J.">
        <title>The Physcomitrella patens chromosome-scale assembly reveals moss genome structure and evolution.</title>
        <authorList>
            <person name="Lang D."/>
            <person name="Ullrich K.K."/>
            <person name="Murat F."/>
            <person name="Fuchs J."/>
            <person name="Jenkins J."/>
            <person name="Haas F.B."/>
            <person name="Piednoel M."/>
            <person name="Gundlach H."/>
            <person name="Van Bel M."/>
            <person name="Meyberg R."/>
            <person name="Vives C."/>
            <person name="Morata J."/>
            <person name="Symeonidi A."/>
            <person name="Hiss M."/>
            <person name="Muchero W."/>
            <person name="Kamisugi Y."/>
            <person name="Saleh O."/>
            <person name="Blanc G."/>
            <person name="Decker E.L."/>
            <person name="van Gessel N."/>
            <person name="Grimwood J."/>
            <person name="Hayes R.D."/>
            <person name="Graham S.W."/>
            <person name="Gunter L.E."/>
            <person name="McDaniel S.F."/>
            <person name="Hoernstein S.N.W."/>
            <person name="Larsson A."/>
            <person name="Li F.W."/>
            <person name="Perroud P.F."/>
            <person name="Phillips J."/>
            <person name="Ranjan P."/>
            <person name="Rokshar D.S."/>
            <person name="Rothfels C.J."/>
            <person name="Schneider L."/>
            <person name="Shu S."/>
            <person name="Stevenson D.W."/>
            <person name="Thummler F."/>
            <person name="Tillich M."/>
            <person name="Villarreal Aguilar J.C."/>
            <person name="Widiez T."/>
            <person name="Wong G.K."/>
            <person name="Wymore A."/>
            <person name="Zhang Y."/>
            <person name="Zimmer A.D."/>
            <person name="Quatrano R.S."/>
            <person name="Mayer K.F.X."/>
            <person name="Goodstein D."/>
            <person name="Casacuberta J.M."/>
            <person name="Vandepoele K."/>
            <person name="Reski R."/>
            <person name="Cuming A.C."/>
            <person name="Tuskan G.A."/>
            <person name="Maumus F."/>
            <person name="Salse J."/>
            <person name="Schmutz J."/>
            <person name="Rensing S.A."/>
        </authorList>
    </citation>
    <scope>NUCLEOTIDE SEQUENCE [LARGE SCALE GENOMIC DNA]</scope>
    <source>
        <strain evidence="9 10">cv. Gransden 2004</strain>
    </source>
</reference>
<feature type="region of interest" description="Disordered" evidence="5">
    <location>
        <begin position="93"/>
        <end position="130"/>
    </location>
</feature>
<keyword evidence="10" id="KW-1185">Reference proteome</keyword>
<dbReference type="GO" id="GO:0016020">
    <property type="term" value="C:membrane"/>
    <property type="evidence" value="ECO:0007669"/>
    <property type="project" value="UniProtKB-SubCell"/>
</dbReference>
<evidence type="ECO:0000256" key="6">
    <source>
        <dbReference type="SAM" id="Phobius"/>
    </source>
</evidence>
<dbReference type="GO" id="GO:0005635">
    <property type="term" value="C:nuclear envelope"/>
    <property type="evidence" value="ECO:0000318"/>
    <property type="project" value="GO_Central"/>
</dbReference>
<evidence type="ECO:0000256" key="1">
    <source>
        <dbReference type="ARBA" id="ARBA00004370"/>
    </source>
</evidence>